<feature type="transmembrane region" description="Helical" evidence="7">
    <location>
        <begin position="70"/>
        <end position="90"/>
    </location>
</feature>
<dbReference type="InterPro" id="IPR049142">
    <property type="entry name" value="MS_channel_1st"/>
</dbReference>
<dbReference type="Proteomes" id="UP001157017">
    <property type="component" value="Unassembled WGS sequence"/>
</dbReference>
<evidence type="ECO:0000256" key="7">
    <source>
        <dbReference type="SAM" id="Phobius"/>
    </source>
</evidence>
<dbReference type="Gene3D" id="1.10.287.1260">
    <property type="match status" value="1"/>
</dbReference>
<dbReference type="SUPFAM" id="SSF82861">
    <property type="entry name" value="Mechanosensitive channel protein MscS (YggB), transmembrane region"/>
    <property type="match status" value="1"/>
</dbReference>
<keyword evidence="4 7" id="KW-0812">Transmembrane</keyword>
<keyword evidence="12" id="KW-1185">Reference proteome</keyword>
<evidence type="ECO:0000259" key="9">
    <source>
        <dbReference type="Pfam" id="PF21082"/>
    </source>
</evidence>
<feature type="transmembrane region" description="Helical" evidence="7">
    <location>
        <begin position="96"/>
        <end position="118"/>
    </location>
</feature>
<feature type="domain" description="Mechanosensitive ion channel transmembrane helices 2/3" evidence="10">
    <location>
        <begin position="80"/>
        <end position="115"/>
    </location>
</feature>
<dbReference type="Gene3D" id="3.30.70.100">
    <property type="match status" value="1"/>
</dbReference>
<gene>
    <name evidence="11" type="ORF">GCM10025868_10390</name>
</gene>
<dbReference type="InterPro" id="IPR011014">
    <property type="entry name" value="MscS_channel_TM-2"/>
</dbReference>
<dbReference type="InterPro" id="IPR010920">
    <property type="entry name" value="LSM_dom_sf"/>
</dbReference>
<organism evidence="11 12">
    <name type="scientific">Angustibacter aerolatus</name>
    <dbReference type="NCBI Taxonomy" id="1162965"/>
    <lineage>
        <taxon>Bacteria</taxon>
        <taxon>Bacillati</taxon>
        <taxon>Actinomycetota</taxon>
        <taxon>Actinomycetes</taxon>
        <taxon>Kineosporiales</taxon>
        <taxon>Kineosporiaceae</taxon>
    </lineage>
</organism>
<name>A0ABQ6JF76_9ACTN</name>
<protein>
    <submittedName>
        <fullName evidence="11">Mechanosensitive ion channel protein MscS</fullName>
    </submittedName>
</protein>
<evidence type="ECO:0000259" key="8">
    <source>
        <dbReference type="Pfam" id="PF00924"/>
    </source>
</evidence>
<reference evidence="12" key="1">
    <citation type="journal article" date="2019" name="Int. J. Syst. Evol. Microbiol.">
        <title>The Global Catalogue of Microorganisms (GCM) 10K type strain sequencing project: providing services to taxonomists for standard genome sequencing and annotation.</title>
        <authorList>
            <consortium name="The Broad Institute Genomics Platform"/>
            <consortium name="The Broad Institute Genome Sequencing Center for Infectious Disease"/>
            <person name="Wu L."/>
            <person name="Ma J."/>
        </authorList>
    </citation>
    <scope>NUCLEOTIDE SEQUENCE [LARGE SCALE GENOMIC DNA]</scope>
    <source>
        <strain evidence="12">NBRC 108730</strain>
    </source>
</reference>
<evidence type="ECO:0000256" key="5">
    <source>
        <dbReference type="ARBA" id="ARBA00022989"/>
    </source>
</evidence>
<dbReference type="Pfam" id="PF21088">
    <property type="entry name" value="MS_channel_1st"/>
    <property type="match status" value="1"/>
</dbReference>
<evidence type="ECO:0000256" key="2">
    <source>
        <dbReference type="ARBA" id="ARBA00008017"/>
    </source>
</evidence>
<sequence>MTHGVRVVAIVLVALVLRLVLVRTVARLVRRAVDSGLHSRLRRGKATRVLAQATGAMHERRRQRTETLGSVLRSVITGFVYGVALLMVLSEFGVNLAPLIASAGVVGVALGFGAQSLVKDFLSGIFMLLEDQYGVGDVVDVGEAVGTVEEVSLRITRIRDANGVAWYVRNGEIVRVANRSQGWSTALIDFPVAFNQDLEKVQRVIADVLHEVWEDERWKDVLLEEPTVAGVEQITGTTVTLRVVAKTAANQQFAVQRDIRERVLVAFDQQHVRPPAVYPGTPGAPGTGSIAGTV</sequence>
<dbReference type="Pfam" id="PF21082">
    <property type="entry name" value="MS_channel_3rd"/>
    <property type="match status" value="1"/>
</dbReference>
<proteinExistence type="inferred from homology"/>
<comment type="caution">
    <text evidence="11">The sequence shown here is derived from an EMBL/GenBank/DDBJ whole genome shotgun (WGS) entry which is preliminary data.</text>
</comment>
<evidence type="ECO:0000256" key="1">
    <source>
        <dbReference type="ARBA" id="ARBA00004651"/>
    </source>
</evidence>
<dbReference type="InterPro" id="IPR023408">
    <property type="entry name" value="MscS_beta-dom_sf"/>
</dbReference>
<dbReference type="InterPro" id="IPR006685">
    <property type="entry name" value="MscS_channel_2nd"/>
</dbReference>
<dbReference type="SUPFAM" id="SSF50182">
    <property type="entry name" value="Sm-like ribonucleoproteins"/>
    <property type="match status" value="1"/>
</dbReference>
<comment type="subcellular location">
    <subcellularLocation>
        <location evidence="1">Cell membrane</location>
        <topology evidence="1">Multi-pass membrane protein</topology>
    </subcellularLocation>
</comment>
<feature type="domain" description="Mechanosensitive ion channel MscS C-terminal" evidence="9">
    <location>
        <begin position="188"/>
        <end position="272"/>
    </location>
</feature>
<dbReference type="SUPFAM" id="SSF82689">
    <property type="entry name" value="Mechanosensitive channel protein MscS (YggB), C-terminal domain"/>
    <property type="match status" value="1"/>
</dbReference>
<evidence type="ECO:0000256" key="6">
    <source>
        <dbReference type="ARBA" id="ARBA00023136"/>
    </source>
</evidence>
<dbReference type="InterPro" id="IPR049278">
    <property type="entry name" value="MS_channel_C"/>
</dbReference>
<evidence type="ECO:0000313" key="11">
    <source>
        <dbReference type="EMBL" id="GMA85789.1"/>
    </source>
</evidence>
<keyword evidence="3" id="KW-1003">Cell membrane</keyword>
<accession>A0ABQ6JF76</accession>
<evidence type="ECO:0000256" key="3">
    <source>
        <dbReference type="ARBA" id="ARBA00022475"/>
    </source>
</evidence>
<evidence type="ECO:0000256" key="4">
    <source>
        <dbReference type="ARBA" id="ARBA00022692"/>
    </source>
</evidence>
<dbReference type="Gene3D" id="2.30.30.60">
    <property type="match status" value="1"/>
</dbReference>
<dbReference type="EMBL" id="BSUZ01000001">
    <property type="protein sequence ID" value="GMA85789.1"/>
    <property type="molecule type" value="Genomic_DNA"/>
</dbReference>
<evidence type="ECO:0000259" key="10">
    <source>
        <dbReference type="Pfam" id="PF21088"/>
    </source>
</evidence>
<evidence type="ECO:0000313" key="12">
    <source>
        <dbReference type="Proteomes" id="UP001157017"/>
    </source>
</evidence>
<keyword evidence="5 7" id="KW-1133">Transmembrane helix</keyword>
<dbReference type="Pfam" id="PF00924">
    <property type="entry name" value="MS_channel_2nd"/>
    <property type="match status" value="1"/>
</dbReference>
<dbReference type="PANTHER" id="PTHR30460:SF0">
    <property type="entry name" value="MODERATE CONDUCTANCE MECHANOSENSITIVE CHANNEL YBIO"/>
    <property type="match status" value="1"/>
</dbReference>
<keyword evidence="6 7" id="KW-0472">Membrane</keyword>
<dbReference type="InterPro" id="IPR011066">
    <property type="entry name" value="MscS_channel_C_sf"/>
</dbReference>
<comment type="similarity">
    <text evidence="2">Belongs to the MscS (TC 1.A.23) family.</text>
</comment>
<feature type="domain" description="Mechanosensitive ion channel MscS" evidence="8">
    <location>
        <begin position="117"/>
        <end position="179"/>
    </location>
</feature>
<feature type="transmembrane region" description="Helical" evidence="7">
    <location>
        <begin position="6"/>
        <end position="26"/>
    </location>
</feature>
<dbReference type="InterPro" id="IPR045276">
    <property type="entry name" value="YbiO_bact"/>
</dbReference>
<dbReference type="PANTHER" id="PTHR30460">
    <property type="entry name" value="MODERATE CONDUCTANCE MECHANOSENSITIVE CHANNEL YBIO"/>
    <property type="match status" value="1"/>
</dbReference>